<accession>A0A518GUK3</accession>
<dbReference type="Gene3D" id="3.90.1570.10">
    <property type="entry name" value="tt1808, chain A"/>
    <property type="match status" value="1"/>
</dbReference>
<dbReference type="PANTHER" id="PTHR34107:SF1">
    <property type="entry name" value="SLL0198 PROTEIN"/>
    <property type="match status" value="1"/>
</dbReference>
<evidence type="ECO:0000313" key="2">
    <source>
        <dbReference type="EMBL" id="QDV32254.1"/>
    </source>
</evidence>
<dbReference type="Pfam" id="PF05685">
    <property type="entry name" value="Uma2"/>
    <property type="match status" value="1"/>
</dbReference>
<organism evidence="2 3">
    <name type="scientific">Tautonia plasticadhaerens</name>
    <dbReference type="NCBI Taxonomy" id="2527974"/>
    <lineage>
        <taxon>Bacteria</taxon>
        <taxon>Pseudomonadati</taxon>
        <taxon>Planctomycetota</taxon>
        <taxon>Planctomycetia</taxon>
        <taxon>Isosphaerales</taxon>
        <taxon>Isosphaeraceae</taxon>
        <taxon>Tautonia</taxon>
    </lineage>
</organism>
<proteinExistence type="predicted"/>
<feature type="domain" description="Putative restriction endonuclease" evidence="1">
    <location>
        <begin position="46"/>
        <end position="212"/>
    </location>
</feature>
<dbReference type="AlphaFoldDB" id="A0A518GUK3"/>
<dbReference type="CDD" id="cd06260">
    <property type="entry name" value="DUF820-like"/>
    <property type="match status" value="1"/>
</dbReference>
<dbReference type="InterPro" id="IPR012296">
    <property type="entry name" value="Nuclease_put_TT1808"/>
</dbReference>
<gene>
    <name evidence="2" type="ORF">ElP_00770</name>
</gene>
<dbReference type="InterPro" id="IPR011335">
    <property type="entry name" value="Restrct_endonuc-II-like"/>
</dbReference>
<reference evidence="2 3" key="1">
    <citation type="submission" date="2019-02" db="EMBL/GenBank/DDBJ databases">
        <title>Deep-cultivation of Planctomycetes and their phenomic and genomic characterization uncovers novel biology.</title>
        <authorList>
            <person name="Wiegand S."/>
            <person name="Jogler M."/>
            <person name="Boedeker C."/>
            <person name="Pinto D."/>
            <person name="Vollmers J."/>
            <person name="Rivas-Marin E."/>
            <person name="Kohn T."/>
            <person name="Peeters S.H."/>
            <person name="Heuer A."/>
            <person name="Rast P."/>
            <person name="Oberbeckmann S."/>
            <person name="Bunk B."/>
            <person name="Jeske O."/>
            <person name="Meyerdierks A."/>
            <person name="Storesund J.E."/>
            <person name="Kallscheuer N."/>
            <person name="Luecker S."/>
            <person name="Lage O.M."/>
            <person name="Pohl T."/>
            <person name="Merkel B.J."/>
            <person name="Hornburger P."/>
            <person name="Mueller R.-W."/>
            <person name="Bruemmer F."/>
            <person name="Labrenz M."/>
            <person name="Spormann A.M."/>
            <person name="Op den Camp H."/>
            <person name="Overmann J."/>
            <person name="Amann R."/>
            <person name="Jetten M.S.M."/>
            <person name="Mascher T."/>
            <person name="Medema M.H."/>
            <person name="Devos D.P."/>
            <person name="Kaster A.-K."/>
            <person name="Ovreas L."/>
            <person name="Rohde M."/>
            <person name="Galperin M.Y."/>
            <person name="Jogler C."/>
        </authorList>
    </citation>
    <scope>NUCLEOTIDE SEQUENCE [LARGE SCALE GENOMIC DNA]</scope>
    <source>
        <strain evidence="2 3">ElP</strain>
    </source>
</reference>
<sequence>MASTTHAPTIATDPPRTVAELLERLGGVPADRVRFRPTPGTATEEDLVRIIDRENMPCELVEGVLVEKTMGYRESQIAVIIAALLLQFVRPRRLGIVLGEAGTLRILPNLVRIPDTCFISRDRFPGGKRPNEPIPDLAPDLAVEVISKSNTKAEMDRKLREYFEAGTRIVWMVDPKSRTVRVHTGPSARQSTVKKLGDRLDGGEVLPGFAVGVAELFPDEEA</sequence>
<keyword evidence="3" id="KW-1185">Reference proteome</keyword>
<dbReference type="Proteomes" id="UP000317835">
    <property type="component" value="Chromosome"/>
</dbReference>
<dbReference type="RefSeq" id="WP_231749370.1">
    <property type="nucleotide sequence ID" value="NZ_CP036426.1"/>
</dbReference>
<dbReference type="KEGG" id="tpla:ElP_00770"/>
<protein>
    <recommendedName>
        <fullName evidence="1">Putative restriction endonuclease domain-containing protein</fullName>
    </recommendedName>
</protein>
<dbReference type="EMBL" id="CP036426">
    <property type="protein sequence ID" value="QDV32254.1"/>
    <property type="molecule type" value="Genomic_DNA"/>
</dbReference>
<name>A0A518GUK3_9BACT</name>
<dbReference type="PANTHER" id="PTHR34107">
    <property type="entry name" value="SLL0198 PROTEIN-RELATED"/>
    <property type="match status" value="1"/>
</dbReference>
<evidence type="ECO:0000313" key="3">
    <source>
        <dbReference type="Proteomes" id="UP000317835"/>
    </source>
</evidence>
<dbReference type="InterPro" id="IPR008538">
    <property type="entry name" value="Uma2"/>
</dbReference>
<evidence type="ECO:0000259" key="1">
    <source>
        <dbReference type="Pfam" id="PF05685"/>
    </source>
</evidence>
<dbReference type="SUPFAM" id="SSF52980">
    <property type="entry name" value="Restriction endonuclease-like"/>
    <property type="match status" value="1"/>
</dbReference>